<dbReference type="OrthoDB" id="3254104at2759"/>
<dbReference type="HOGENOM" id="CLU_943531_0_0_1"/>
<dbReference type="eggNOG" id="ENOG502SQRG">
    <property type="taxonomic scope" value="Eukaryota"/>
</dbReference>
<gene>
    <name evidence="3" type="ORF">TRIATDRAFT_284312</name>
</gene>
<accession>G9NWM3</accession>
<feature type="region of interest" description="Disordered" evidence="1">
    <location>
        <begin position="73"/>
        <end position="118"/>
    </location>
</feature>
<reference evidence="3 4" key="1">
    <citation type="journal article" date="2011" name="Genome Biol.">
        <title>Comparative genome sequence analysis underscores mycoparasitism as the ancestral life style of Trichoderma.</title>
        <authorList>
            <person name="Kubicek C.P."/>
            <person name="Herrera-Estrella A."/>
            <person name="Seidl-Seiboth V."/>
            <person name="Martinez D.A."/>
            <person name="Druzhinina I.S."/>
            <person name="Thon M."/>
            <person name="Zeilinger S."/>
            <person name="Casas-Flores S."/>
            <person name="Horwitz B.A."/>
            <person name="Mukherjee P.K."/>
            <person name="Mukherjee M."/>
            <person name="Kredics L."/>
            <person name="Alcaraz L.D."/>
            <person name="Aerts A."/>
            <person name="Antal Z."/>
            <person name="Atanasova L."/>
            <person name="Cervantes-Badillo M.G."/>
            <person name="Challacombe J."/>
            <person name="Chertkov O."/>
            <person name="McCluskey K."/>
            <person name="Coulpier F."/>
            <person name="Deshpande N."/>
            <person name="von Doehren H."/>
            <person name="Ebbole D.J."/>
            <person name="Esquivel-Naranjo E.U."/>
            <person name="Fekete E."/>
            <person name="Flipphi M."/>
            <person name="Glaser F."/>
            <person name="Gomez-Rodriguez E.Y."/>
            <person name="Gruber S."/>
            <person name="Han C."/>
            <person name="Henrissat B."/>
            <person name="Hermosa R."/>
            <person name="Hernandez-Onate M."/>
            <person name="Karaffa L."/>
            <person name="Kosti I."/>
            <person name="Le Crom S."/>
            <person name="Lindquist E."/>
            <person name="Lucas S."/>
            <person name="Luebeck M."/>
            <person name="Luebeck P.S."/>
            <person name="Margeot A."/>
            <person name="Metz B."/>
            <person name="Misra M."/>
            <person name="Nevalainen H."/>
            <person name="Omann M."/>
            <person name="Packer N."/>
            <person name="Perrone G."/>
            <person name="Uresti-Rivera E.E."/>
            <person name="Salamov A."/>
            <person name="Schmoll M."/>
            <person name="Seiboth B."/>
            <person name="Shapiro H."/>
            <person name="Sukno S."/>
            <person name="Tamayo-Ramos J.A."/>
            <person name="Tisch D."/>
            <person name="Wiest A."/>
            <person name="Wilkinson H.H."/>
            <person name="Zhang M."/>
            <person name="Coutinho P.M."/>
            <person name="Kenerley C.M."/>
            <person name="Monte E."/>
            <person name="Baker S.E."/>
            <person name="Grigoriev I.V."/>
        </authorList>
    </citation>
    <scope>NUCLEOTIDE SEQUENCE [LARGE SCALE GENOMIC DNA]</scope>
    <source>
        <strain evidence="4">ATCC 20476 / IMI 206040</strain>
    </source>
</reference>
<feature type="compositionally biased region" description="Low complexity" evidence="1">
    <location>
        <begin position="74"/>
        <end position="114"/>
    </location>
</feature>
<comment type="caution">
    <text evidence="3">The sequence shown here is derived from an EMBL/GenBank/DDBJ whole genome shotgun (WGS) entry which is preliminary data.</text>
</comment>
<proteinExistence type="predicted"/>
<dbReference type="Proteomes" id="UP000005426">
    <property type="component" value="Unassembled WGS sequence"/>
</dbReference>
<protein>
    <submittedName>
        <fullName evidence="3">Uncharacterized protein</fullName>
    </submittedName>
</protein>
<dbReference type="OMA" id="GMESIMV"/>
<organism evidence="3 4">
    <name type="scientific">Hypocrea atroviridis (strain ATCC 20476 / IMI 206040)</name>
    <name type="common">Trichoderma atroviride</name>
    <dbReference type="NCBI Taxonomy" id="452589"/>
    <lineage>
        <taxon>Eukaryota</taxon>
        <taxon>Fungi</taxon>
        <taxon>Dikarya</taxon>
        <taxon>Ascomycota</taxon>
        <taxon>Pezizomycotina</taxon>
        <taxon>Sordariomycetes</taxon>
        <taxon>Hypocreomycetidae</taxon>
        <taxon>Hypocreales</taxon>
        <taxon>Hypocreaceae</taxon>
        <taxon>Trichoderma</taxon>
    </lineage>
</organism>
<dbReference type="AlphaFoldDB" id="G9NWM3"/>
<evidence type="ECO:0000313" key="3">
    <source>
        <dbReference type="EMBL" id="EHK45377.1"/>
    </source>
</evidence>
<keyword evidence="2" id="KW-0812">Transmembrane</keyword>
<keyword evidence="2" id="KW-0472">Membrane</keyword>
<evidence type="ECO:0000256" key="1">
    <source>
        <dbReference type="SAM" id="MobiDB-lite"/>
    </source>
</evidence>
<name>G9NWM3_HYPAI</name>
<evidence type="ECO:0000313" key="4">
    <source>
        <dbReference type="Proteomes" id="UP000005426"/>
    </source>
</evidence>
<evidence type="ECO:0000256" key="2">
    <source>
        <dbReference type="SAM" id="Phobius"/>
    </source>
</evidence>
<feature type="transmembrane region" description="Helical" evidence="2">
    <location>
        <begin position="135"/>
        <end position="155"/>
    </location>
</feature>
<keyword evidence="4" id="KW-1185">Reference proteome</keyword>
<keyword evidence="2" id="KW-1133">Transmembrane helix</keyword>
<feature type="transmembrane region" description="Helical" evidence="2">
    <location>
        <begin position="191"/>
        <end position="211"/>
    </location>
</feature>
<dbReference type="EMBL" id="ABDG02000024">
    <property type="protein sequence ID" value="EHK45377.1"/>
    <property type="molecule type" value="Genomic_DNA"/>
</dbReference>
<dbReference type="STRING" id="452589.G9NWM3"/>
<sequence length="295" mass="32170">MSHSIAASVPIACARLPTVTTAGRPQPLKSSYHDIVQRMLFTSERRAAQRQGAGNVANTRDAKMPRFEIEVHLQRSNPRSPSSQNSYSQSSYSQSSNPQSSDSQSLDSQSPDSQKAGSEHSRYVQMLLHQDEIPLLHNILAAVLVWLLLAGFLVFPGTFTSLQKSVEGHDSNTLGDQAAKLIVRSIKNIPLLYMAAIMCGISVFGMLYLAFRHARNYVWLVNKLFKPGMTNSLAGLVSTLIGVYSQQHGTWSITAKITAMVEGASLFPGMESIMVVALASSGTQSNCSLREHSET</sequence>